<dbReference type="RefSeq" id="WP_053410037.1">
    <property type="nucleotide sequence ID" value="NZ_LHPI01000016.1"/>
</dbReference>
<dbReference type="STRING" id="171383.AKJ31_15600"/>
<dbReference type="AlphaFoldDB" id="A0A0M0HX80"/>
<evidence type="ECO:0008006" key="3">
    <source>
        <dbReference type="Google" id="ProtNLM"/>
    </source>
</evidence>
<evidence type="ECO:0000313" key="2">
    <source>
        <dbReference type="Proteomes" id="UP000037530"/>
    </source>
</evidence>
<dbReference type="PATRIC" id="fig|171383.3.peg.3192"/>
<dbReference type="InterPro" id="IPR021482">
    <property type="entry name" value="DUF3135"/>
</dbReference>
<protein>
    <recommendedName>
        <fullName evidence="3">DUF3135 domain-containing protein</fullName>
    </recommendedName>
</protein>
<proteinExistence type="predicted"/>
<accession>A0A0M0HX80</accession>
<dbReference type="Proteomes" id="UP000037530">
    <property type="component" value="Unassembled WGS sequence"/>
</dbReference>
<dbReference type="OrthoDB" id="5917239at2"/>
<dbReference type="Pfam" id="PF11333">
    <property type="entry name" value="DUF3135"/>
    <property type="match status" value="1"/>
</dbReference>
<evidence type="ECO:0000313" key="1">
    <source>
        <dbReference type="EMBL" id="KOO06696.1"/>
    </source>
</evidence>
<keyword evidence="2" id="KW-1185">Reference proteome</keyword>
<reference evidence="2" key="1">
    <citation type="submission" date="2015-08" db="EMBL/GenBank/DDBJ databases">
        <title>Vibrio galatheae sp. nov., a novel member of the Vibrionaceae family isolated from the Solomon Islands.</title>
        <authorList>
            <person name="Giubergia S."/>
            <person name="Machado H."/>
            <person name="Mateiu R.V."/>
            <person name="Gram L."/>
        </authorList>
    </citation>
    <scope>NUCLEOTIDE SEQUENCE [LARGE SCALE GENOMIC DNA]</scope>
    <source>
        <strain evidence="2">DSM 19134</strain>
    </source>
</reference>
<comment type="caution">
    <text evidence="1">The sequence shown here is derived from an EMBL/GenBank/DDBJ whole genome shotgun (WGS) entry which is preliminary data.</text>
</comment>
<organism evidence="1 2">
    <name type="scientific">Vibrio hepatarius</name>
    <dbReference type="NCBI Taxonomy" id="171383"/>
    <lineage>
        <taxon>Bacteria</taxon>
        <taxon>Pseudomonadati</taxon>
        <taxon>Pseudomonadota</taxon>
        <taxon>Gammaproteobacteria</taxon>
        <taxon>Vibrionales</taxon>
        <taxon>Vibrionaceae</taxon>
        <taxon>Vibrio</taxon>
        <taxon>Vibrio oreintalis group</taxon>
    </lineage>
</organism>
<name>A0A0M0HX80_9VIBR</name>
<gene>
    <name evidence="1" type="ORF">AKJ31_15600</name>
</gene>
<dbReference type="EMBL" id="LHPI01000016">
    <property type="protein sequence ID" value="KOO06696.1"/>
    <property type="molecule type" value="Genomic_DNA"/>
</dbReference>
<sequence length="110" mass="12469">MQSVPITQTLPSFDDLVELAKNDPEAFDSLKHNLCEEMILSASQEMQGRLWAQQSHIDLVISHCKNPNHVNVELMRELAVQINKFQEALDGSADESKANNADIIPIEQWR</sequence>